<gene>
    <name evidence="1" type="ORF">NFIA_026800</name>
</gene>
<dbReference type="Proteomes" id="UP000006702">
    <property type="component" value="Unassembled WGS sequence"/>
</dbReference>
<dbReference type="HOGENOM" id="CLU_2027332_0_0_1"/>
<reference evidence="2" key="1">
    <citation type="journal article" date="2008" name="PLoS Genet.">
        <title>Genomic islands in the pathogenic filamentous fungus Aspergillus fumigatus.</title>
        <authorList>
            <person name="Fedorova N.D."/>
            <person name="Khaldi N."/>
            <person name="Joardar V.S."/>
            <person name="Maiti R."/>
            <person name="Amedeo P."/>
            <person name="Anderson M.J."/>
            <person name="Crabtree J."/>
            <person name="Silva J.C."/>
            <person name="Badger J.H."/>
            <person name="Albarraq A."/>
            <person name="Angiuoli S."/>
            <person name="Bussey H."/>
            <person name="Bowyer P."/>
            <person name="Cotty P.J."/>
            <person name="Dyer P.S."/>
            <person name="Egan A."/>
            <person name="Galens K."/>
            <person name="Fraser-Liggett C.M."/>
            <person name="Haas B.J."/>
            <person name="Inman J.M."/>
            <person name="Kent R."/>
            <person name="Lemieux S."/>
            <person name="Malavazi I."/>
            <person name="Orvis J."/>
            <person name="Roemer T."/>
            <person name="Ronning C.M."/>
            <person name="Sundaram J.P."/>
            <person name="Sutton G."/>
            <person name="Turner G."/>
            <person name="Venter J.C."/>
            <person name="White O.R."/>
            <person name="Whitty B.R."/>
            <person name="Youngman P."/>
            <person name="Wolfe K.H."/>
            <person name="Goldman G.H."/>
            <person name="Wortman J.R."/>
            <person name="Jiang B."/>
            <person name="Denning D.W."/>
            <person name="Nierman W.C."/>
        </authorList>
    </citation>
    <scope>NUCLEOTIDE SEQUENCE [LARGE SCALE GENOMIC DNA]</scope>
    <source>
        <strain evidence="2">ATCC 1020 / DSM 3700 / CBS 544.65 / FGSC A1164 / JCM 1740 / NRRL 181 / WB 181</strain>
    </source>
</reference>
<dbReference type="EMBL" id="DS027695">
    <property type="protein sequence ID" value="EAW19606.1"/>
    <property type="molecule type" value="Genomic_DNA"/>
</dbReference>
<accession>A1DCP6</accession>
<dbReference type="RefSeq" id="XP_001261503.1">
    <property type="nucleotide sequence ID" value="XM_001261502.1"/>
</dbReference>
<dbReference type="VEuPathDB" id="FungiDB:NFIA_026800"/>
<keyword evidence="2" id="KW-1185">Reference proteome</keyword>
<proteinExistence type="predicted"/>
<dbReference type="OMA" id="HDKRELK"/>
<dbReference type="KEGG" id="nfi:NFIA_026800"/>
<organism evidence="1 2">
    <name type="scientific">Neosartorya fischeri (strain ATCC 1020 / DSM 3700 / CBS 544.65 / FGSC A1164 / JCM 1740 / NRRL 181 / WB 181)</name>
    <name type="common">Aspergillus fischerianus</name>
    <dbReference type="NCBI Taxonomy" id="331117"/>
    <lineage>
        <taxon>Eukaryota</taxon>
        <taxon>Fungi</taxon>
        <taxon>Dikarya</taxon>
        <taxon>Ascomycota</taxon>
        <taxon>Pezizomycotina</taxon>
        <taxon>Eurotiomycetes</taxon>
        <taxon>Eurotiomycetidae</taxon>
        <taxon>Eurotiales</taxon>
        <taxon>Aspergillaceae</taxon>
        <taxon>Aspergillus</taxon>
        <taxon>Aspergillus subgen. Fumigati</taxon>
    </lineage>
</organism>
<sequence length="122" mass="14285">MRPKEEEPAATVAAPEPKRTRLDKFKEEWRKELLQELREGHWVVPDDEEEAPGQALRKQELLEELEQRKAIKDQCLHDKRELKEERQLGQEISDLEEGSAAFHKAKADIAETVRKLNKLHRG</sequence>
<name>A1DCP6_NEOFI</name>
<protein>
    <submittedName>
        <fullName evidence="1">Uncharacterized protein</fullName>
    </submittedName>
</protein>
<dbReference type="GeneID" id="4588006"/>
<evidence type="ECO:0000313" key="2">
    <source>
        <dbReference type="Proteomes" id="UP000006702"/>
    </source>
</evidence>
<dbReference type="OrthoDB" id="4510817at2759"/>
<dbReference type="AlphaFoldDB" id="A1DCP6"/>
<evidence type="ECO:0000313" key="1">
    <source>
        <dbReference type="EMBL" id="EAW19606.1"/>
    </source>
</evidence>